<dbReference type="InterPro" id="IPR022398">
    <property type="entry name" value="Peptidase_S8_His-AS"/>
</dbReference>
<dbReference type="Pfam" id="PF00082">
    <property type="entry name" value="Peptidase_S8"/>
    <property type="match status" value="1"/>
</dbReference>
<comment type="caution">
    <text evidence="2">Lacks conserved residue(s) required for the propagation of feature annotation.</text>
</comment>
<dbReference type="PROSITE" id="PS00137">
    <property type="entry name" value="SUBTILASE_HIS"/>
    <property type="match status" value="1"/>
</dbReference>
<dbReference type="InterPro" id="IPR036852">
    <property type="entry name" value="Peptidase_S8/S53_dom_sf"/>
</dbReference>
<gene>
    <name evidence="4" type="ORF">BsIDN1_04470</name>
</gene>
<dbReference type="AlphaFoldDB" id="A0A5S9M4J8"/>
<feature type="domain" description="Peptidase S8/S53" evidence="3">
    <location>
        <begin position="3"/>
        <end position="48"/>
    </location>
</feature>
<dbReference type="InterPro" id="IPR051048">
    <property type="entry name" value="Peptidase_S8/S53_subtilisin"/>
</dbReference>
<proteinExistence type="inferred from homology"/>
<comment type="similarity">
    <text evidence="1 2">Belongs to the peptidase S8 family.</text>
</comment>
<dbReference type="Gene3D" id="3.40.50.200">
    <property type="entry name" value="Peptidase S8/S53 domain"/>
    <property type="match status" value="1"/>
</dbReference>
<name>A0A5S9M4J8_BACIA</name>
<dbReference type="GO" id="GO:0004252">
    <property type="term" value="F:serine-type endopeptidase activity"/>
    <property type="evidence" value="ECO:0007669"/>
    <property type="project" value="InterPro"/>
</dbReference>
<evidence type="ECO:0000256" key="2">
    <source>
        <dbReference type="PROSITE-ProRule" id="PRU01240"/>
    </source>
</evidence>
<evidence type="ECO:0000313" key="4">
    <source>
        <dbReference type="EMBL" id="BBP86829.1"/>
    </source>
</evidence>
<organism evidence="4 5">
    <name type="scientific">Bacillus safensis</name>
    <dbReference type="NCBI Taxonomy" id="561879"/>
    <lineage>
        <taxon>Bacteria</taxon>
        <taxon>Bacillati</taxon>
        <taxon>Bacillota</taxon>
        <taxon>Bacilli</taxon>
        <taxon>Bacillales</taxon>
        <taxon>Bacillaceae</taxon>
        <taxon>Bacillus</taxon>
    </lineage>
</organism>
<dbReference type="Proteomes" id="UP000464658">
    <property type="component" value="Chromosome"/>
</dbReference>
<evidence type="ECO:0000256" key="1">
    <source>
        <dbReference type="ARBA" id="ARBA00011073"/>
    </source>
</evidence>
<evidence type="ECO:0000259" key="3">
    <source>
        <dbReference type="Pfam" id="PF00082"/>
    </source>
</evidence>
<evidence type="ECO:0000313" key="5">
    <source>
        <dbReference type="Proteomes" id="UP000464658"/>
    </source>
</evidence>
<accession>A0A5S9M4J8</accession>
<dbReference type="InterPro" id="IPR000209">
    <property type="entry name" value="Peptidase_S8/S53_dom"/>
</dbReference>
<protein>
    <recommendedName>
        <fullName evidence="3">Peptidase S8/S53 domain-containing protein</fullName>
    </recommendedName>
</protein>
<dbReference type="EMBL" id="AP021906">
    <property type="protein sequence ID" value="BBP86829.1"/>
    <property type="molecule type" value="Genomic_DNA"/>
</dbReference>
<dbReference type="SUPFAM" id="SSF52743">
    <property type="entry name" value="Subtilisin-like"/>
    <property type="match status" value="1"/>
</dbReference>
<dbReference type="GO" id="GO:0006508">
    <property type="term" value="P:proteolysis"/>
    <property type="evidence" value="ECO:0007669"/>
    <property type="project" value="InterPro"/>
</dbReference>
<dbReference type="PANTHER" id="PTHR43399:SF4">
    <property type="entry name" value="CELL WALL-ASSOCIATED PROTEASE"/>
    <property type="match status" value="1"/>
</dbReference>
<reference evidence="4 5" key="1">
    <citation type="submission" date="2019-12" db="EMBL/GenBank/DDBJ databases">
        <title>Full genome sequence of a Bacillus safensis strain isolated from commercially available natto in Indonesia.</title>
        <authorList>
            <person name="Yoshida M."/>
            <person name="Uomi M."/>
            <person name="Waturangi D."/>
            <person name="Ekaputri J.J."/>
            <person name="Setiamarga D.H.E."/>
        </authorList>
    </citation>
    <scope>NUCLEOTIDE SEQUENCE [LARGE SCALE GENOMIC DNA]</scope>
    <source>
        <strain evidence="4 5">IDN1</strain>
    </source>
</reference>
<dbReference type="PROSITE" id="PS51892">
    <property type="entry name" value="SUBTILASE"/>
    <property type="match status" value="1"/>
</dbReference>
<dbReference type="PANTHER" id="PTHR43399">
    <property type="entry name" value="SUBTILISIN-RELATED"/>
    <property type="match status" value="1"/>
</dbReference>
<sequence length="74" mass="8057">MNYTSSYKDDEGHGTHVAGTIGALNNDYGTVGVASGVKLYAVKVLDKKRRRPATCIVCFEASIGRLPTRWTLLI</sequence>